<sequence length="747" mass="83561">MERNMSTKSRFSRDKSTTEDFSTMEKQKKPSLLPPKNGDTLWDQLTKFYLIPEGHFLRTWNRFMVVIAIVNAILATFMAAFQYRSAAAWVVSYLMDVIFLADVYIKFHVAYLVGGFWVVFPKEMAVHYVRSPDFIYDVLINFPVDFIAFGWYGSAGPAKLAIIRLWKVLRVGRVMIYFRREEKKLHASFTIQVAKFVCYAIVLSHVLACIWFANACSGVIDWPMDITPACKDNSWVLRSFEPFPTVGLGQLYINSLYWTVVTMTTLGYGDIRPSNTSERVFAVFTVLSGVIFYGYINGTIASTLSNMDSRRVAYQQRLDAVKQYMTDRAMDPDMKERVLNYYDYVWERNRGIDVRGLFVDMPSTFKQEVALSLNNQIIDNAIIFKECSIGFRRMIAIDMKLYLFTANEYVVHRGDLGLEMYFITQGRIDIYATDDLRRPTASLIEGAYFGEFCVVLGNRHEYSARAVCNTDIYVFTKEDLERAFAAYPADKTLVNSATVKRYEAHLAAKRSRGGGGPGNRATMLLTDIDDLEEEFGVKGSVMKGDHPVHLAGGKTASIRELQVLDGEAIGAKAKSDQVDLEIALPASVHEEEQKRKDSLGNKGRRMSSSGAGYMILDKTMATALSHSSLSVGRKSGLHRSQPQLAARFSEIKSSQNLSPDVPPIVVRTPSAQNELTDSSLATQSQTGSSGALSASRASLRSEPGQGSGYSPLVPPRTIIEQPSGELDLSGLNLEKNADSGKEHRDPL</sequence>
<keyword evidence="2" id="KW-0813">Transport</keyword>
<dbReference type="Pfam" id="PF00520">
    <property type="entry name" value="Ion_trans"/>
    <property type="match status" value="1"/>
</dbReference>
<proteinExistence type="predicted"/>
<dbReference type="GO" id="GO:0016020">
    <property type="term" value="C:membrane"/>
    <property type="evidence" value="ECO:0007669"/>
    <property type="project" value="UniProtKB-SubCell"/>
</dbReference>
<feature type="compositionally biased region" description="Low complexity" evidence="9">
    <location>
        <begin position="687"/>
        <end position="701"/>
    </location>
</feature>
<dbReference type="SUPFAM" id="SSF81324">
    <property type="entry name" value="Voltage-gated potassium channels"/>
    <property type="match status" value="1"/>
</dbReference>
<feature type="compositionally biased region" description="Polar residues" evidence="9">
    <location>
        <begin position="673"/>
        <end position="686"/>
    </location>
</feature>
<dbReference type="RefSeq" id="XP_016611400.1">
    <property type="nucleotide sequence ID" value="XM_016750695.1"/>
</dbReference>
<keyword evidence="7" id="KW-1071">Ligand-gated ion channel</keyword>
<keyword evidence="4 10" id="KW-1133">Transmembrane helix</keyword>
<dbReference type="Pfam" id="PF00027">
    <property type="entry name" value="cNMP_binding"/>
    <property type="match status" value="1"/>
</dbReference>
<dbReference type="PROSITE" id="PS50042">
    <property type="entry name" value="CNMP_BINDING_3"/>
    <property type="match status" value="1"/>
</dbReference>
<feature type="region of interest" description="Disordered" evidence="9">
    <location>
        <begin position="1"/>
        <end position="35"/>
    </location>
</feature>
<evidence type="ECO:0000256" key="7">
    <source>
        <dbReference type="ARBA" id="ARBA00023286"/>
    </source>
</evidence>
<dbReference type="CDD" id="cd00038">
    <property type="entry name" value="CAP_ED"/>
    <property type="match status" value="1"/>
</dbReference>
<dbReference type="EMBL" id="KQ257452">
    <property type="protein sequence ID" value="KND03361.1"/>
    <property type="molecule type" value="Genomic_DNA"/>
</dbReference>
<dbReference type="STRING" id="645134.A0A0L0HPN0"/>
<accession>A0A0L0HPN0</accession>
<dbReference type="InterPro" id="IPR014710">
    <property type="entry name" value="RmlC-like_jellyroll"/>
</dbReference>
<dbReference type="Proteomes" id="UP000053201">
    <property type="component" value="Unassembled WGS sequence"/>
</dbReference>
<dbReference type="InterPro" id="IPR000595">
    <property type="entry name" value="cNMP-bd_dom"/>
</dbReference>
<feature type="compositionally biased region" description="Basic and acidic residues" evidence="9">
    <location>
        <begin position="1"/>
        <end position="28"/>
    </location>
</feature>
<dbReference type="InterPro" id="IPR003938">
    <property type="entry name" value="K_chnl_volt-dep_EAG/ELK/ERG"/>
</dbReference>
<evidence type="ECO:0000256" key="9">
    <source>
        <dbReference type="SAM" id="MobiDB-lite"/>
    </source>
</evidence>
<evidence type="ECO:0000256" key="8">
    <source>
        <dbReference type="ARBA" id="ARBA00023303"/>
    </source>
</evidence>
<organism evidence="12 13">
    <name type="scientific">Spizellomyces punctatus (strain DAOM BR117)</name>
    <dbReference type="NCBI Taxonomy" id="645134"/>
    <lineage>
        <taxon>Eukaryota</taxon>
        <taxon>Fungi</taxon>
        <taxon>Fungi incertae sedis</taxon>
        <taxon>Chytridiomycota</taxon>
        <taxon>Chytridiomycota incertae sedis</taxon>
        <taxon>Chytridiomycetes</taxon>
        <taxon>Spizellomycetales</taxon>
        <taxon>Spizellomycetaceae</taxon>
        <taxon>Spizellomyces</taxon>
    </lineage>
</organism>
<evidence type="ECO:0000256" key="2">
    <source>
        <dbReference type="ARBA" id="ARBA00022448"/>
    </source>
</evidence>
<dbReference type="SMART" id="SM00100">
    <property type="entry name" value="cNMP"/>
    <property type="match status" value="1"/>
</dbReference>
<evidence type="ECO:0000313" key="13">
    <source>
        <dbReference type="Proteomes" id="UP000053201"/>
    </source>
</evidence>
<dbReference type="PANTHER" id="PTHR45638:SF19">
    <property type="entry name" value="CYCLIC NUCLEOTIDE-BINDING DOMAIN-CONTAINING PROTEIN"/>
    <property type="match status" value="1"/>
</dbReference>
<dbReference type="Gene3D" id="1.10.287.70">
    <property type="match status" value="1"/>
</dbReference>
<dbReference type="AlphaFoldDB" id="A0A0L0HPN0"/>
<feature type="transmembrane region" description="Helical" evidence="10">
    <location>
        <begin position="103"/>
        <end position="122"/>
    </location>
</feature>
<dbReference type="GO" id="GO:0005221">
    <property type="term" value="F:intracellularly cyclic nucleotide-activated monoatomic cation channel activity"/>
    <property type="evidence" value="ECO:0007669"/>
    <property type="project" value="InterPro"/>
</dbReference>
<feature type="transmembrane region" description="Helical" evidence="10">
    <location>
        <begin position="63"/>
        <end position="83"/>
    </location>
</feature>
<evidence type="ECO:0000259" key="11">
    <source>
        <dbReference type="PROSITE" id="PS50042"/>
    </source>
</evidence>
<keyword evidence="5" id="KW-0406">Ion transport</keyword>
<dbReference type="InParanoid" id="A0A0L0HPN0"/>
<keyword evidence="8" id="KW-0407">Ion channel</keyword>
<dbReference type="InterPro" id="IPR050866">
    <property type="entry name" value="CNG_cation_channel"/>
</dbReference>
<dbReference type="GO" id="GO:0005249">
    <property type="term" value="F:voltage-gated potassium channel activity"/>
    <property type="evidence" value="ECO:0007669"/>
    <property type="project" value="InterPro"/>
</dbReference>
<dbReference type="InterPro" id="IPR018490">
    <property type="entry name" value="cNMP-bd_dom_sf"/>
</dbReference>
<evidence type="ECO:0000256" key="1">
    <source>
        <dbReference type="ARBA" id="ARBA00004141"/>
    </source>
</evidence>
<keyword evidence="3 10" id="KW-0812">Transmembrane</keyword>
<dbReference type="GO" id="GO:0044877">
    <property type="term" value="F:protein-containing complex binding"/>
    <property type="evidence" value="ECO:0007669"/>
    <property type="project" value="TreeGrafter"/>
</dbReference>
<feature type="transmembrane region" description="Helical" evidence="10">
    <location>
        <begin position="251"/>
        <end position="268"/>
    </location>
</feature>
<dbReference type="PRINTS" id="PR01463">
    <property type="entry name" value="EAGCHANLFMLY"/>
</dbReference>
<dbReference type="InterPro" id="IPR005821">
    <property type="entry name" value="Ion_trans_dom"/>
</dbReference>
<feature type="region of interest" description="Disordered" evidence="9">
    <location>
        <begin position="673"/>
        <end position="747"/>
    </location>
</feature>
<dbReference type="Gene3D" id="1.10.287.630">
    <property type="entry name" value="Helix hairpin bin"/>
    <property type="match status" value="1"/>
</dbReference>
<evidence type="ECO:0000256" key="10">
    <source>
        <dbReference type="SAM" id="Phobius"/>
    </source>
</evidence>
<comment type="subcellular location">
    <subcellularLocation>
        <location evidence="1">Membrane</location>
        <topology evidence="1">Multi-pass membrane protein</topology>
    </subcellularLocation>
</comment>
<dbReference type="SUPFAM" id="SSF51206">
    <property type="entry name" value="cAMP-binding domain-like"/>
    <property type="match status" value="1"/>
</dbReference>
<feature type="transmembrane region" description="Helical" evidence="10">
    <location>
        <begin position="196"/>
        <end position="214"/>
    </location>
</feature>
<evidence type="ECO:0000256" key="6">
    <source>
        <dbReference type="ARBA" id="ARBA00023136"/>
    </source>
</evidence>
<gene>
    <name evidence="12" type="ORF">SPPG_02404</name>
</gene>
<protein>
    <recommendedName>
        <fullName evidence="11">Cyclic nucleotide-binding domain-containing protein</fullName>
    </recommendedName>
</protein>
<dbReference type="OMA" id="GILQMYL"/>
<feature type="compositionally biased region" description="Basic and acidic residues" evidence="9">
    <location>
        <begin position="735"/>
        <end position="747"/>
    </location>
</feature>
<evidence type="ECO:0000256" key="4">
    <source>
        <dbReference type="ARBA" id="ARBA00022989"/>
    </source>
</evidence>
<name>A0A0L0HPN0_SPIPD</name>
<dbReference type="OrthoDB" id="415460at2759"/>
<dbReference type="Gene3D" id="2.60.120.10">
    <property type="entry name" value="Jelly Rolls"/>
    <property type="match status" value="1"/>
</dbReference>
<dbReference type="PANTHER" id="PTHR45638">
    <property type="entry name" value="CYCLIC NUCLEOTIDE-GATED CATION CHANNEL SUBUNIT A"/>
    <property type="match status" value="1"/>
</dbReference>
<evidence type="ECO:0000313" key="12">
    <source>
        <dbReference type="EMBL" id="KND03361.1"/>
    </source>
</evidence>
<dbReference type="GeneID" id="27685992"/>
<dbReference type="VEuPathDB" id="FungiDB:SPPG_02404"/>
<keyword evidence="13" id="KW-1185">Reference proteome</keyword>
<dbReference type="eggNOG" id="KOG0500">
    <property type="taxonomic scope" value="Eukaryota"/>
</dbReference>
<feature type="domain" description="Cyclic nucleotide-binding" evidence="11">
    <location>
        <begin position="383"/>
        <end position="482"/>
    </location>
</feature>
<dbReference type="FunFam" id="1.10.287.630:FF:000001">
    <property type="entry name" value="Cyclic nucleotide-gated channel alpha 3"/>
    <property type="match status" value="1"/>
</dbReference>
<keyword evidence="6 10" id="KW-0472">Membrane</keyword>
<evidence type="ECO:0000256" key="3">
    <source>
        <dbReference type="ARBA" id="ARBA00022692"/>
    </source>
</evidence>
<evidence type="ECO:0000256" key="5">
    <source>
        <dbReference type="ARBA" id="ARBA00023065"/>
    </source>
</evidence>
<feature type="transmembrane region" description="Helical" evidence="10">
    <location>
        <begin position="280"/>
        <end position="296"/>
    </location>
</feature>
<reference evidence="12 13" key="1">
    <citation type="submission" date="2009-08" db="EMBL/GenBank/DDBJ databases">
        <title>The Genome Sequence of Spizellomyces punctatus strain DAOM BR117.</title>
        <authorList>
            <consortium name="The Broad Institute Genome Sequencing Platform"/>
            <person name="Russ C."/>
            <person name="Cuomo C."/>
            <person name="Shea T."/>
            <person name="Young S.K."/>
            <person name="Zeng Q."/>
            <person name="Koehrsen M."/>
            <person name="Haas B."/>
            <person name="Borodovsky M."/>
            <person name="Guigo R."/>
            <person name="Alvarado L."/>
            <person name="Berlin A."/>
            <person name="Bochicchio J."/>
            <person name="Borenstein D."/>
            <person name="Chapman S."/>
            <person name="Chen Z."/>
            <person name="Engels R."/>
            <person name="Freedman E."/>
            <person name="Gellesch M."/>
            <person name="Goldberg J."/>
            <person name="Griggs A."/>
            <person name="Gujja S."/>
            <person name="Heiman D."/>
            <person name="Hepburn T."/>
            <person name="Howarth C."/>
            <person name="Jen D."/>
            <person name="Larson L."/>
            <person name="Lewis B."/>
            <person name="Mehta T."/>
            <person name="Park D."/>
            <person name="Pearson M."/>
            <person name="Roberts A."/>
            <person name="Saif S."/>
            <person name="Shenoy N."/>
            <person name="Sisk P."/>
            <person name="Stolte C."/>
            <person name="Sykes S."/>
            <person name="Thomson T."/>
            <person name="Walk T."/>
            <person name="White J."/>
            <person name="Yandava C."/>
            <person name="Burger G."/>
            <person name="Gray M.W."/>
            <person name="Holland P.W.H."/>
            <person name="King N."/>
            <person name="Lang F.B.F."/>
            <person name="Roger A.J."/>
            <person name="Ruiz-Trillo I."/>
            <person name="Lander E."/>
            <person name="Nusbaum C."/>
        </authorList>
    </citation>
    <scope>NUCLEOTIDE SEQUENCE [LARGE SCALE GENOMIC DNA]</scope>
    <source>
        <strain evidence="12 13">DAOM BR117</strain>
    </source>
</reference>